<keyword evidence="3" id="KW-1185">Reference proteome</keyword>
<dbReference type="RefSeq" id="WP_129471887.1">
    <property type="nucleotide sequence ID" value="NZ_SAWZ01000007.1"/>
</dbReference>
<name>A0A4Q1JT90_9GAMM</name>
<dbReference type="Proteomes" id="UP000289784">
    <property type="component" value="Unassembled WGS sequence"/>
</dbReference>
<dbReference type="EMBL" id="SAWZ01000007">
    <property type="protein sequence ID" value="RXR03575.1"/>
    <property type="molecule type" value="Genomic_DNA"/>
</dbReference>
<evidence type="ECO:0000313" key="3">
    <source>
        <dbReference type="Proteomes" id="UP000289784"/>
    </source>
</evidence>
<evidence type="ECO:0000256" key="1">
    <source>
        <dbReference type="SAM" id="MobiDB-lite"/>
    </source>
</evidence>
<reference evidence="2 3" key="1">
    <citation type="submission" date="2019-01" db="EMBL/GenBank/DDBJ databases">
        <title>Pseudoxanthomonas composti sp. nov., isolated from compost.</title>
        <authorList>
            <person name="Yang G."/>
        </authorList>
    </citation>
    <scope>NUCLEOTIDE SEQUENCE [LARGE SCALE GENOMIC DNA]</scope>
    <source>
        <strain evidence="2 3">GSS15</strain>
    </source>
</reference>
<protein>
    <submittedName>
        <fullName evidence="2">Uncharacterized protein</fullName>
    </submittedName>
</protein>
<gene>
    <name evidence="2" type="ORF">EPA99_14065</name>
</gene>
<evidence type="ECO:0000313" key="2">
    <source>
        <dbReference type="EMBL" id="RXR03575.1"/>
    </source>
</evidence>
<dbReference type="AlphaFoldDB" id="A0A4Q1JT90"/>
<accession>A0A4Q1JT90</accession>
<feature type="region of interest" description="Disordered" evidence="1">
    <location>
        <begin position="13"/>
        <end position="33"/>
    </location>
</feature>
<sequence>MRAIFVGGVVDNSEMDMDGERPPVHYPENGGSGHARYRLHLVGEREDGSVAYAVYGAPDVPEDEVERITEERGYARRFDAQPSPAPQTH</sequence>
<organism evidence="2 3">
    <name type="scientific">Pseudoxanthomonas composti</name>
    <dbReference type="NCBI Taxonomy" id="2137479"/>
    <lineage>
        <taxon>Bacteria</taxon>
        <taxon>Pseudomonadati</taxon>
        <taxon>Pseudomonadota</taxon>
        <taxon>Gammaproteobacteria</taxon>
        <taxon>Lysobacterales</taxon>
        <taxon>Lysobacteraceae</taxon>
        <taxon>Pseudoxanthomonas</taxon>
    </lineage>
</organism>
<comment type="caution">
    <text evidence="2">The sequence shown here is derived from an EMBL/GenBank/DDBJ whole genome shotgun (WGS) entry which is preliminary data.</text>
</comment>
<dbReference type="OrthoDB" id="6024827at2"/>
<proteinExistence type="predicted"/>